<keyword evidence="4" id="KW-0238">DNA-binding</keyword>
<protein>
    <submittedName>
        <fullName evidence="8">GntR family transcriptional regulator</fullName>
    </submittedName>
</protein>
<feature type="compositionally biased region" description="Low complexity" evidence="6">
    <location>
        <begin position="124"/>
        <end position="133"/>
    </location>
</feature>
<dbReference type="SUPFAM" id="SSF46785">
    <property type="entry name" value="Winged helix' DNA-binding domain"/>
    <property type="match status" value="1"/>
</dbReference>
<keyword evidence="9" id="KW-1185">Reference proteome</keyword>
<dbReference type="CDD" id="cd07377">
    <property type="entry name" value="WHTH_GntR"/>
    <property type="match status" value="1"/>
</dbReference>
<dbReference type="Gene3D" id="1.10.10.10">
    <property type="entry name" value="Winged helix-like DNA-binding domain superfamily/Winged helix DNA-binding domain"/>
    <property type="match status" value="1"/>
</dbReference>
<proteinExistence type="inferred from homology"/>
<dbReference type="InterPro" id="IPR004839">
    <property type="entry name" value="Aminotransferase_I/II_large"/>
</dbReference>
<organism evidence="8 9">
    <name type="scientific">Hypericibacter terrae</name>
    <dbReference type="NCBI Taxonomy" id="2602015"/>
    <lineage>
        <taxon>Bacteria</taxon>
        <taxon>Pseudomonadati</taxon>
        <taxon>Pseudomonadota</taxon>
        <taxon>Alphaproteobacteria</taxon>
        <taxon>Rhodospirillales</taxon>
        <taxon>Dongiaceae</taxon>
        <taxon>Hypericibacter</taxon>
    </lineage>
</organism>
<dbReference type="PANTHER" id="PTHR46577:SF1">
    <property type="entry name" value="HTH-TYPE TRANSCRIPTIONAL REGULATORY PROTEIN GABR"/>
    <property type="match status" value="1"/>
</dbReference>
<dbReference type="Gene3D" id="3.40.640.10">
    <property type="entry name" value="Type I PLP-dependent aspartate aminotransferase-like (Major domain)"/>
    <property type="match status" value="1"/>
</dbReference>
<evidence type="ECO:0000313" key="9">
    <source>
        <dbReference type="Proteomes" id="UP000326202"/>
    </source>
</evidence>
<sequence length="504" mass="53755">MPRRADRMPLLDLDIDEGAPTPLHRQLYEGLSKAILAGRLPPHGRLPSSRALATELGLSRNTVLTAFEQLASEGYLEARQGSGSRVAAMLPDPLPPAATRSALARRGSPPPKTAPAAGARLSRRGTALSAATSARATRGDGAFAPAIPDLDVFPFELWSRLLAKSWRRPTLAMASGRDAAGHLPLRAAIADYLRRVRAVRCEPEQVILLSGIRQAVDLAVRLLLDAGDKVWIEEPGYAGVREVLRAAGARLVPVPIDSEGLSVRTGAKKAPDARLVCVAPSHQYPLGTVMTLGRRLELLAWARQAGAWIVEDDYDSEFRYAGRPLAALQGLDEDGRVIYVGSFSKVLFPSLRLGYLVAPPALVEGFTAARSTLDDHAAMTAQPALAAFIAEGHFAAHIRRTRKLYAARQAALLKAADRHLQGLLDLAPASAGMHLLAGLAPQLAARMDDRAATARAAAQGITVAPLSAFHMTHPRRQGLLMGYAGVPEEAIEPAVIRLAAALRA</sequence>
<dbReference type="Pfam" id="PF00155">
    <property type="entry name" value="Aminotran_1_2"/>
    <property type="match status" value="1"/>
</dbReference>
<evidence type="ECO:0000256" key="1">
    <source>
        <dbReference type="ARBA" id="ARBA00005384"/>
    </source>
</evidence>
<name>A0A5J6MRE3_9PROT</name>
<feature type="region of interest" description="Disordered" evidence="6">
    <location>
        <begin position="90"/>
        <end position="133"/>
    </location>
</feature>
<dbReference type="PANTHER" id="PTHR46577">
    <property type="entry name" value="HTH-TYPE TRANSCRIPTIONAL REGULATORY PROTEIN GABR"/>
    <property type="match status" value="1"/>
</dbReference>
<dbReference type="PROSITE" id="PS50949">
    <property type="entry name" value="HTH_GNTR"/>
    <property type="match status" value="1"/>
</dbReference>
<dbReference type="InterPro" id="IPR000524">
    <property type="entry name" value="Tscrpt_reg_HTH_GntR"/>
</dbReference>
<dbReference type="SUPFAM" id="SSF53383">
    <property type="entry name" value="PLP-dependent transferases"/>
    <property type="match status" value="1"/>
</dbReference>
<keyword evidence="3" id="KW-0805">Transcription regulation</keyword>
<evidence type="ECO:0000256" key="4">
    <source>
        <dbReference type="ARBA" id="ARBA00023125"/>
    </source>
</evidence>
<evidence type="ECO:0000256" key="2">
    <source>
        <dbReference type="ARBA" id="ARBA00022898"/>
    </source>
</evidence>
<dbReference type="GO" id="GO:0003677">
    <property type="term" value="F:DNA binding"/>
    <property type="evidence" value="ECO:0007669"/>
    <property type="project" value="UniProtKB-KW"/>
</dbReference>
<gene>
    <name evidence="8" type="ORF">FRZ44_53090</name>
</gene>
<evidence type="ECO:0000256" key="6">
    <source>
        <dbReference type="SAM" id="MobiDB-lite"/>
    </source>
</evidence>
<keyword evidence="2" id="KW-0663">Pyridoxal phosphate</keyword>
<dbReference type="CDD" id="cd00609">
    <property type="entry name" value="AAT_like"/>
    <property type="match status" value="1"/>
</dbReference>
<accession>A0A5J6MRE3</accession>
<dbReference type="OrthoDB" id="9808770at2"/>
<dbReference type="InterPro" id="IPR015421">
    <property type="entry name" value="PyrdxlP-dep_Trfase_major"/>
</dbReference>
<dbReference type="AlphaFoldDB" id="A0A5J6MRE3"/>
<keyword evidence="5" id="KW-0804">Transcription</keyword>
<dbReference type="PRINTS" id="PR00035">
    <property type="entry name" value="HTHGNTR"/>
</dbReference>
<comment type="similarity">
    <text evidence="1">In the C-terminal section; belongs to the class-I pyridoxal-phosphate-dependent aminotransferase family.</text>
</comment>
<dbReference type="InterPro" id="IPR036390">
    <property type="entry name" value="WH_DNA-bd_sf"/>
</dbReference>
<evidence type="ECO:0000313" key="8">
    <source>
        <dbReference type="EMBL" id="QEX19994.1"/>
    </source>
</evidence>
<dbReference type="EMBL" id="CP042906">
    <property type="protein sequence ID" value="QEX19994.1"/>
    <property type="molecule type" value="Genomic_DNA"/>
</dbReference>
<dbReference type="RefSeq" id="WP_151180003.1">
    <property type="nucleotide sequence ID" value="NZ_CP042906.1"/>
</dbReference>
<dbReference type="Proteomes" id="UP000326202">
    <property type="component" value="Chromosome"/>
</dbReference>
<feature type="domain" description="HTH gntR-type" evidence="7">
    <location>
        <begin position="21"/>
        <end position="89"/>
    </location>
</feature>
<evidence type="ECO:0000259" key="7">
    <source>
        <dbReference type="PROSITE" id="PS50949"/>
    </source>
</evidence>
<dbReference type="InterPro" id="IPR036388">
    <property type="entry name" value="WH-like_DNA-bd_sf"/>
</dbReference>
<dbReference type="InterPro" id="IPR051446">
    <property type="entry name" value="HTH_trans_reg/aminotransferase"/>
</dbReference>
<evidence type="ECO:0000256" key="5">
    <source>
        <dbReference type="ARBA" id="ARBA00023163"/>
    </source>
</evidence>
<dbReference type="GO" id="GO:0030170">
    <property type="term" value="F:pyridoxal phosphate binding"/>
    <property type="evidence" value="ECO:0007669"/>
    <property type="project" value="InterPro"/>
</dbReference>
<dbReference type="GO" id="GO:0003700">
    <property type="term" value="F:DNA-binding transcription factor activity"/>
    <property type="evidence" value="ECO:0007669"/>
    <property type="project" value="InterPro"/>
</dbReference>
<dbReference type="SMART" id="SM00345">
    <property type="entry name" value="HTH_GNTR"/>
    <property type="match status" value="1"/>
</dbReference>
<dbReference type="Pfam" id="PF00392">
    <property type="entry name" value="GntR"/>
    <property type="match status" value="1"/>
</dbReference>
<reference evidence="8 9" key="1">
    <citation type="submission" date="2019-08" db="EMBL/GenBank/DDBJ databases">
        <title>Hyperibacter terrae gen. nov., sp. nov. and Hyperibacter viscosus sp. nov., two new members in the family Rhodospirillaceae isolated from the rhizosphere of Hypericum perforatum.</title>
        <authorList>
            <person name="Noviana Z."/>
        </authorList>
    </citation>
    <scope>NUCLEOTIDE SEQUENCE [LARGE SCALE GENOMIC DNA]</scope>
    <source>
        <strain evidence="8 9">R5913</strain>
    </source>
</reference>
<evidence type="ECO:0000256" key="3">
    <source>
        <dbReference type="ARBA" id="ARBA00023015"/>
    </source>
</evidence>
<dbReference type="InterPro" id="IPR015424">
    <property type="entry name" value="PyrdxlP-dep_Trfase"/>
</dbReference>
<dbReference type="KEGG" id="htq:FRZ44_53090"/>